<dbReference type="EnsemblBacteria" id="AAC07593">
    <property type="protein sequence ID" value="AAC07593"/>
    <property type="gene ID" value="aq_1742"/>
</dbReference>
<dbReference type="InterPro" id="IPR001173">
    <property type="entry name" value="Glyco_trans_2-like"/>
</dbReference>
<dbReference type="InterPro" id="IPR029044">
    <property type="entry name" value="Nucleotide-diphossugar_trans"/>
</dbReference>
<evidence type="ECO:0000313" key="3">
    <source>
        <dbReference type="EMBL" id="AAC07593.1"/>
    </source>
</evidence>
<dbReference type="PIR" id="B70450">
    <property type="entry name" value="B70450"/>
</dbReference>
<dbReference type="CDD" id="cd02511">
    <property type="entry name" value="Beta4Glucosyltransferase"/>
    <property type="match status" value="1"/>
</dbReference>
<dbReference type="CAZy" id="GT2">
    <property type="family name" value="Glycosyltransferase Family 2"/>
</dbReference>
<dbReference type="eggNOG" id="COG0463">
    <property type="taxonomic scope" value="Bacteria"/>
</dbReference>
<name>O67628_AQUAE</name>
<feature type="domain" description="Glycosyltransferase 2-like" evidence="2">
    <location>
        <begin position="5"/>
        <end position="150"/>
    </location>
</feature>
<organism evidence="3 4">
    <name type="scientific">Aquifex aeolicus (strain VF5)</name>
    <dbReference type="NCBI Taxonomy" id="224324"/>
    <lineage>
        <taxon>Bacteria</taxon>
        <taxon>Pseudomonadati</taxon>
        <taxon>Aquificota</taxon>
        <taxon>Aquificia</taxon>
        <taxon>Aquificales</taxon>
        <taxon>Aquificaceae</taxon>
        <taxon>Aquifex</taxon>
    </lineage>
</organism>
<dbReference type="PATRIC" id="fig|224324.8.peg.1341"/>
<sequence length="251" mass="29758">MDRLSVVILTKNEERNIARAIKSVKEIADEILVIDSGSTDRTVEIAKELGARVIFRDFTNYPDQVSFAISKTNNKWVFVLDADEEVSEELKRSIKETLKFPKHDCYVVNRRTYFMGKFLNHTLYPEWRIRVFKKDKVKYEGELHEVVKCSGSIGKLKGDLYHYSFKNLDEFFSKNLKYSKISAEILYKNGRIVKNYELFTRPVWTFFKFFIMKRGFLDGWRGFLISASYAFFNFTKYAYLKELQITKNKLR</sequence>
<dbReference type="HOGENOM" id="CLU_065962_0_0_0"/>
<dbReference type="Gene3D" id="3.90.550.10">
    <property type="entry name" value="Spore Coat Polysaccharide Biosynthesis Protein SpsA, Chain A"/>
    <property type="match status" value="1"/>
</dbReference>
<dbReference type="STRING" id="224324.aq_1742"/>
<dbReference type="Pfam" id="PF00535">
    <property type="entry name" value="Glycos_transf_2"/>
    <property type="match status" value="1"/>
</dbReference>
<accession>O67628</accession>
<dbReference type="GO" id="GO:0016740">
    <property type="term" value="F:transferase activity"/>
    <property type="evidence" value="ECO:0000318"/>
    <property type="project" value="GO_Central"/>
</dbReference>
<evidence type="ECO:0000256" key="1">
    <source>
        <dbReference type="ARBA" id="ARBA00038494"/>
    </source>
</evidence>
<dbReference type="AlphaFoldDB" id="O67628"/>
<evidence type="ECO:0000313" key="4">
    <source>
        <dbReference type="Proteomes" id="UP000000798"/>
    </source>
</evidence>
<protein>
    <submittedName>
        <fullName evidence="3">Beta 1,4 glucosyltransferase</fullName>
    </submittedName>
</protein>
<dbReference type="PANTHER" id="PTHR43630:SF2">
    <property type="entry name" value="GLYCOSYLTRANSFERASE"/>
    <property type="match status" value="1"/>
</dbReference>
<dbReference type="KEGG" id="aae:aq_1742"/>
<dbReference type="EMBL" id="AE000657">
    <property type="protein sequence ID" value="AAC07593.1"/>
    <property type="molecule type" value="Genomic_DNA"/>
</dbReference>
<dbReference type="Proteomes" id="UP000000798">
    <property type="component" value="Chromosome"/>
</dbReference>
<dbReference type="OrthoDB" id="9815923at2"/>
<dbReference type="InParanoid" id="O67628"/>
<dbReference type="SUPFAM" id="SSF53448">
    <property type="entry name" value="Nucleotide-diphospho-sugar transferases"/>
    <property type="match status" value="1"/>
</dbReference>
<comment type="similarity">
    <text evidence="1">Belongs to the glycosyltransferase 2 family. WaaE/KdtX subfamily.</text>
</comment>
<keyword evidence="4" id="KW-1185">Reference proteome</keyword>
<proteinExistence type="inferred from homology"/>
<dbReference type="PANTHER" id="PTHR43630">
    <property type="entry name" value="POLY-BETA-1,6-N-ACETYL-D-GLUCOSAMINE SYNTHASE"/>
    <property type="match status" value="1"/>
</dbReference>
<dbReference type="RefSeq" id="WP_010881131.1">
    <property type="nucleotide sequence ID" value="NC_000918.1"/>
</dbReference>
<evidence type="ECO:0000259" key="2">
    <source>
        <dbReference type="Pfam" id="PF00535"/>
    </source>
</evidence>
<reference evidence="3 4" key="1">
    <citation type="journal article" date="1998" name="Nature">
        <title>The complete genome of the hyperthermophilic bacterium Aquifex aeolicus.</title>
        <authorList>
            <person name="Deckert G."/>
            <person name="Warren P.V."/>
            <person name="Gaasterland T."/>
            <person name="Young W.G."/>
            <person name="Lenox A.L."/>
            <person name="Graham D.E."/>
            <person name="Overbeek R."/>
            <person name="Snead M.A."/>
            <person name="Keller M."/>
            <person name="Aujay M."/>
            <person name="Huber R."/>
            <person name="Feldman R.A."/>
            <person name="Short J.M."/>
            <person name="Olson G.J."/>
            <person name="Swanson R.V."/>
        </authorList>
    </citation>
    <scope>NUCLEOTIDE SEQUENCE [LARGE SCALE GENOMIC DNA]</scope>
    <source>
        <strain evidence="3 4">VF5</strain>
    </source>
</reference>
<gene>
    <name evidence="3" type="primary">lgtF</name>
    <name evidence="3" type="ordered locus">aq_1742</name>
</gene>